<reference evidence="2" key="1">
    <citation type="submission" date="2018-05" db="EMBL/GenBank/DDBJ databases">
        <authorList>
            <person name="Lanie J.A."/>
            <person name="Ng W.-L."/>
            <person name="Kazmierczak K.M."/>
            <person name="Andrzejewski T.M."/>
            <person name="Davidsen T.M."/>
            <person name="Wayne K.J."/>
            <person name="Tettelin H."/>
            <person name="Glass J.I."/>
            <person name="Rusch D."/>
            <person name="Podicherti R."/>
            <person name="Tsui H.-C.T."/>
            <person name="Winkler M.E."/>
        </authorList>
    </citation>
    <scope>NUCLEOTIDE SEQUENCE</scope>
</reference>
<evidence type="ECO:0000256" key="1">
    <source>
        <dbReference type="SAM" id="MobiDB-lite"/>
    </source>
</evidence>
<evidence type="ECO:0008006" key="3">
    <source>
        <dbReference type="Google" id="ProtNLM"/>
    </source>
</evidence>
<name>A0A381UTW7_9ZZZZ</name>
<proteinExistence type="predicted"/>
<dbReference type="AlphaFoldDB" id="A0A381UTW7"/>
<evidence type="ECO:0000313" key="2">
    <source>
        <dbReference type="EMBL" id="SVA31605.1"/>
    </source>
</evidence>
<dbReference type="InterPro" id="IPR018247">
    <property type="entry name" value="EF_Hand_1_Ca_BS"/>
</dbReference>
<accession>A0A381UTW7</accession>
<dbReference type="EMBL" id="UINC01007135">
    <property type="protein sequence ID" value="SVA31605.1"/>
    <property type="molecule type" value="Genomic_DNA"/>
</dbReference>
<organism evidence="2">
    <name type="scientific">marine metagenome</name>
    <dbReference type="NCBI Taxonomy" id="408172"/>
    <lineage>
        <taxon>unclassified sequences</taxon>
        <taxon>metagenomes</taxon>
        <taxon>ecological metagenomes</taxon>
    </lineage>
</organism>
<sequence length="125" mass="13209">VGPPKSEAPPVDNTPPPPVVGDKIDYEKLADALAPKVAALLLRDHISKIKGPQGDTGPQGPLTPLDDAVVRGIINRLPPVLLDIYFDANGDGTVTDDEILRQSKPLGVPLRIGFRGVDKVQGHAD</sequence>
<protein>
    <recommendedName>
        <fullName evidence="3">EF-hand domain-containing protein</fullName>
    </recommendedName>
</protein>
<dbReference type="PROSITE" id="PS00018">
    <property type="entry name" value="EF_HAND_1"/>
    <property type="match status" value="1"/>
</dbReference>
<feature type="compositionally biased region" description="Pro residues" evidence="1">
    <location>
        <begin position="1"/>
        <end position="19"/>
    </location>
</feature>
<feature type="non-terminal residue" evidence="2">
    <location>
        <position position="1"/>
    </location>
</feature>
<gene>
    <name evidence="2" type="ORF">METZ01_LOCUS84459</name>
</gene>
<feature type="region of interest" description="Disordered" evidence="1">
    <location>
        <begin position="1"/>
        <end position="22"/>
    </location>
</feature>